<evidence type="ECO:0000313" key="2">
    <source>
        <dbReference type="Proteomes" id="UP000186922"/>
    </source>
</evidence>
<accession>A0A1D1VRX8</accession>
<organism evidence="1 2">
    <name type="scientific">Ramazzottius varieornatus</name>
    <name type="common">Water bear</name>
    <name type="synonym">Tardigrade</name>
    <dbReference type="NCBI Taxonomy" id="947166"/>
    <lineage>
        <taxon>Eukaryota</taxon>
        <taxon>Metazoa</taxon>
        <taxon>Ecdysozoa</taxon>
        <taxon>Tardigrada</taxon>
        <taxon>Eutardigrada</taxon>
        <taxon>Parachela</taxon>
        <taxon>Hypsibioidea</taxon>
        <taxon>Ramazzottiidae</taxon>
        <taxon>Ramazzottius</taxon>
    </lineage>
</organism>
<proteinExistence type="predicted"/>
<dbReference type="Proteomes" id="UP000186922">
    <property type="component" value="Unassembled WGS sequence"/>
</dbReference>
<dbReference type="EMBL" id="BDGG01000010">
    <property type="protein sequence ID" value="GAV03731.1"/>
    <property type="molecule type" value="Genomic_DNA"/>
</dbReference>
<keyword evidence="2" id="KW-1185">Reference proteome</keyword>
<sequence length="121" mass="13821">MEKTLEESMKLSWKKQGSRTPLPTIARLLHPKTRTWIRKKVVMRPARFSRTSCNCIKQHPDFNQATQLTSPPAQFDCTNAGRLGPEKVEKRPSSMAPIYTLTASCGMRRQTERTEALWCTG</sequence>
<comment type="caution">
    <text evidence="1">The sequence shown here is derived from an EMBL/GenBank/DDBJ whole genome shotgun (WGS) entry which is preliminary data.</text>
</comment>
<gene>
    <name evidence="1" type="primary">RvY_14117</name>
    <name evidence="1" type="synonym">RvY_14117.1</name>
    <name evidence="1" type="ORF">RvY_14117-1</name>
</gene>
<name>A0A1D1VRX8_RAMVA</name>
<evidence type="ECO:0000313" key="1">
    <source>
        <dbReference type="EMBL" id="GAV03731.1"/>
    </source>
</evidence>
<reference evidence="1 2" key="1">
    <citation type="journal article" date="2016" name="Nat. Commun.">
        <title>Extremotolerant tardigrade genome and improved radiotolerance of human cultured cells by tardigrade-unique protein.</title>
        <authorList>
            <person name="Hashimoto T."/>
            <person name="Horikawa D.D."/>
            <person name="Saito Y."/>
            <person name="Kuwahara H."/>
            <person name="Kozuka-Hata H."/>
            <person name="Shin-I T."/>
            <person name="Minakuchi Y."/>
            <person name="Ohishi K."/>
            <person name="Motoyama A."/>
            <person name="Aizu T."/>
            <person name="Enomoto A."/>
            <person name="Kondo K."/>
            <person name="Tanaka S."/>
            <person name="Hara Y."/>
            <person name="Koshikawa S."/>
            <person name="Sagara H."/>
            <person name="Miura T."/>
            <person name="Yokobori S."/>
            <person name="Miyagawa K."/>
            <person name="Suzuki Y."/>
            <person name="Kubo T."/>
            <person name="Oyama M."/>
            <person name="Kohara Y."/>
            <person name="Fujiyama A."/>
            <person name="Arakawa K."/>
            <person name="Katayama T."/>
            <person name="Toyoda A."/>
            <person name="Kunieda T."/>
        </authorList>
    </citation>
    <scope>NUCLEOTIDE SEQUENCE [LARGE SCALE GENOMIC DNA]</scope>
    <source>
        <strain evidence="1 2">YOKOZUNA-1</strain>
    </source>
</reference>
<protein>
    <submittedName>
        <fullName evidence="1">Uncharacterized protein</fullName>
    </submittedName>
</protein>
<dbReference type="AlphaFoldDB" id="A0A1D1VRX8"/>